<evidence type="ECO:0000256" key="1">
    <source>
        <dbReference type="ARBA" id="ARBA00004123"/>
    </source>
</evidence>
<dbReference type="InterPro" id="IPR039748">
    <property type="entry name" value="RPC3"/>
</dbReference>
<dbReference type="Gene3D" id="1.10.10.10">
    <property type="entry name" value="Winged helix-like DNA-binding domain superfamily/Winged helix DNA-binding domain"/>
    <property type="match status" value="3"/>
</dbReference>
<evidence type="ECO:0000256" key="3">
    <source>
        <dbReference type="ARBA" id="ARBA00023163"/>
    </source>
</evidence>
<comment type="subcellular location">
    <subcellularLocation>
        <location evidence="1 6">Nucleus</location>
    </subcellularLocation>
</comment>
<dbReference type="InterPro" id="IPR008806">
    <property type="entry name" value="RNA_pol_III_Rpc82_C"/>
</dbReference>
<evidence type="ECO:0000259" key="9">
    <source>
        <dbReference type="Pfam" id="PF22536"/>
    </source>
</evidence>
<dbReference type="InterPro" id="IPR055207">
    <property type="entry name" value="POLR3C_WHD"/>
</dbReference>
<dbReference type="GO" id="GO:0003697">
    <property type="term" value="F:single-stranded DNA binding"/>
    <property type="evidence" value="ECO:0007669"/>
    <property type="project" value="UniProtKB-UniRule"/>
</dbReference>
<dbReference type="eggNOG" id="KOG2587">
    <property type="taxonomic scope" value="Eukaryota"/>
</dbReference>
<dbReference type="Proteomes" id="UP000011958">
    <property type="component" value="Unassembled WGS sequence"/>
</dbReference>
<dbReference type="STRING" id="1069680.M7PH21"/>
<evidence type="ECO:0000313" key="10">
    <source>
        <dbReference type="EMBL" id="EMR09749.1"/>
    </source>
</evidence>
<dbReference type="InterPro" id="IPR036388">
    <property type="entry name" value="WH-like_DNA-bd_sf"/>
</dbReference>
<name>M7PH21_PNEMU</name>
<feature type="domain" description="RNA polymerase III Rpc82 C -terminal" evidence="7">
    <location>
        <begin position="145"/>
        <end position="417"/>
    </location>
</feature>
<dbReference type="PANTHER" id="PTHR12949">
    <property type="entry name" value="RNA POLYMERASE III DNA DIRECTED -RELATED"/>
    <property type="match status" value="1"/>
</dbReference>
<evidence type="ECO:0000256" key="5">
    <source>
        <dbReference type="ARBA" id="ARBA00025127"/>
    </source>
</evidence>
<comment type="similarity">
    <text evidence="6">Belongs to the RNA polymerase beta chain family.</text>
</comment>
<dbReference type="VEuPathDB" id="FungiDB:PNEG_01934"/>
<evidence type="ECO:0000256" key="2">
    <source>
        <dbReference type="ARBA" id="ARBA00022478"/>
    </source>
</evidence>
<evidence type="ECO:0000313" key="11">
    <source>
        <dbReference type="Proteomes" id="UP000011958"/>
    </source>
</evidence>
<dbReference type="OrthoDB" id="272392at2759"/>
<protein>
    <recommendedName>
        <fullName evidence="6">DNA-directed RNA polymerase III subunit RPC3</fullName>
        <shortName evidence="6">RNA polymerase III subunit C3</shortName>
    </recommendedName>
</protein>
<feature type="domain" description="DNA-directed RNA polymerase III subunit RPC3 winged-helix" evidence="9">
    <location>
        <begin position="427"/>
        <end position="501"/>
    </location>
</feature>
<dbReference type="PANTHER" id="PTHR12949:SF0">
    <property type="entry name" value="DNA-DIRECTED RNA POLYMERASE III SUBUNIT RPC3"/>
    <property type="match status" value="1"/>
</dbReference>
<dbReference type="EMBL" id="AFWA02000009">
    <property type="protein sequence ID" value="EMR09749.1"/>
    <property type="molecule type" value="Genomic_DNA"/>
</dbReference>
<keyword evidence="3 6" id="KW-0804">Transcription</keyword>
<comment type="subunit">
    <text evidence="6">Component of the RNA polymerase III (Pol III) complex consisting of 17 subunits.</text>
</comment>
<dbReference type="GO" id="GO:0006351">
    <property type="term" value="P:DNA-templated transcription"/>
    <property type="evidence" value="ECO:0007669"/>
    <property type="project" value="InterPro"/>
</dbReference>
<evidence type="ECO:0000256" key="6">
    <source>
        <dbReference type="RuleBase" id="RU367076"/>
    </source>
</evidence>
<dbReference type="HOGENOM" id="CLU_023294_0_0_1"/>
<evidence type="ECO:0000256" key="4">
    <source>
        <dbReference type="ARBA" id="ARBA00023242"/>
    </source>
</evidence>
<sequence length="588" mass="69709">MSQYAIELCQLIIEDFFGQIVLATVNTLFFHGRLSLGEICKISKLQKKYVKKALVVLIQHNFVLFSTVIEGFYELTYYETTWKEILNILRYGKEILIISKKISKEAGAILKYIHCHGKVKVQDLYAVFCPLKDKNNEEYISVQSTITHMLQKRYLRVVLLHQLKPDYDLENDLRNKELEKNRFSKIGETKKSKEILKNIKKNLQSLKDEEMDPNLGLKKKDVDLIEQRYKRQKKNGDSSYILDENVFLRVNHEKFITISRNADLVQLVENRIGKATAQVYCHILQQLEVQNNSNNQENTITTMSILQTFPKDIDLSKTFITVPDNDNKSIKMDSDEEIPLINDFYPNETPDKMAIDTNEFSKKLEEDDTSRIYDLNYRERLKHIVQHLEALSQDSYPLLFKIEAKHFGKWKVDYKQLSCLLQELEYEKIIEHKFGYIATRLLRIIREKGKVDEKQLASIAFLKQQSIRPILMALTEIGALDIQEIPRRSERQPSSIYFLWFHRFERAKSILIDSIYQEISYYHRHLKNELKQRQKLLTKIERTDVQEHEKELLPVNEQQELKYFRAIEEKILIQISRLDRLIMILRDY</sequence>
<organism evidence="10 11">
    <name type="scientific">Pneumocystis murina (strain B123)</name>
    <name type="common">Mouse pneumocystis pneumonia agent</name>
    <name type="synonym">Pneumocystis carinii f. sp. muris</name>
    <dbReference type="NCBI Taxonomy" id="1069680"/>
    <lineage>
        <taxon>Eukaryota</taxon>
        <taxon>Fungi</taxon>
        <taxon>Dikarya</taxon>
        <taxon>Ascomycota</taxon>
        <taxon>Taphrinomycotina</taxon>
        <taxon>Pneumocystomycetes</taxon>
        <taxon>Pneumocystaceae</taxon>
        <taxon>Pneumocystis</taxon>
    </lineage>
</organism>
<reference evidence="11" key="1">
    <citation type="journal article" date="2016" name="Nat. Commun.">
        <title>Genome analysis of three Pneumocystis species reveals adaptation mechanisms to life exclusively in mammalian hosts.</title>
        <authorList>
            <person name="Ma L."/>
            <person name="Chen Z."/>
            <person name="Huang D.W."/>
            <person name="Kutty G."/>
            <person name="Ishihara M."/>
            <person name="Wang H."/>
            <person name="Abouelleil A."/>
            <person name="Bishop L."/>
            <person name="Davey E."/>
            <person name="Deng R."/>
            <person name="Deng X."/>
            <person name="Fan L."/>
            <person name="Fantoni G."/>
            <person name="Fitzgerald M."/>
            <person name="Gogineni E."/>
            <person name="Goldberg J.M."/>
            <person name="Handley G."/>
            <person name="Hu X."/>
            <person name="Huber C."/>
            <person name="Jiao X."/>
            <person name="Jones K."/>
            <person name="Levin J.Z."/>
            <person name="Liu Y."/>
            <person name="Macdonald P."/>
            <person name="Melnikov A."/>
            <person name="Raley C."/>
            <person name="Sassi M."/>
            <person name="Sherman B.T."/>
            <person name="Song X."/>
            <person name="Sykes S."/>
            <person name="Tran B."/>
            <person name="Walsh L."/>
            <person name="Xia Y."/>
            <person name="Yang J."/>
            <person name="Young S."/>
            <person name="Zeng Q."/>
            <person name="Zheng X."/>
            <person name="Stephens R."/>
            <person name="Nusbaum C."/>
            <person name="Birren B.W."/>
            <person name="Azadi P."/>
            <person name="Lempicki R.A."/>
            <person name="Cuomo C.A."/>
            <person name="Kovacs J.A."/>
        </authorList>
    </citation>
    <scope>NUCLEOTIDE SEQUENCE [LARGE SCALE GENOMIC DNA]</scope>
    <source>
        <strain evidence="11">B123</strain>
    </source>
</reference>
<dbReference type="GeneID" id="19895628"/>
<dbReference type="Pfam" id="PF05645">
    <property type="entry name" value="RNA_pol_Rpc82"/>
    <property type="match status" value="1"/>
</dbReference>
<dbReference type="OMA" id="KHRFVRH"/>
<keyword evidence="2 6" id="KW-0240">DNA-directed RNA polymerase</keyword>
<comment type="function">
    <text evidence="5 6">DNA-dependent RNA polymerase catalyzes the transcription of DNA into RNA using the four ribonucleoside triphosphates as substrates. Specific core component of RNA polymerase III which synthesizes small RNAs, such as 5S rRNA and tRNAs.</text>
</comment>
<keyword evidence="4 6" id="KW-0539">Nucleus</keyword>
<evidence type="ECO:0000259" key="7">
    <source>
        <dbReference type="Pfam" id="PF05645"/>
    </source>
</evidence>
<dbReference type="RefSeq" id="XP_007873910.1">
    <property type="nucleotide sequence ID" value="XM_007875719.1"/>
</dbReference>
<dbReference type="Pfam" id="PF08221">
    <property type="entry name" value="HTH_9"/>
    <property type="match status" value="1"/>
</dbReference>
<keyword evidence="11" id="KW-1185">Reference proteome</keyword>
<feature type="domain" description="RNA polymerase III subunit RPC82-related helix-turn-helix" evidence="8">
    <location>
        <begin position="7"/>
        <end position="67"/>
    </location>
</feature>
<gene>
    <name evidence="10" type="ORF">PNEG_01934</name>
</gene>
<proteinExistence type="inferred from homology"/>
<accession>M7PH21</accession>
<dbReference type="InterPro" id="IPR013197">
    <property type="entry name" value="RNA_pol_III_RPC82-rel_HTH"/>
</dbReference>
<dbReference type="AlphaFoldDB" id="M7PH21"/>
<evidence type="ECO:0000259" key="8">
    <source>
        <dbReference type="Pfam" id="PF08221"/>
    </source>
</evidence>
<dbReference type="GO" id="GO:0005666">
    <property type="term" value="C:RNA polymerase III complex"/>
    <property type="evidence" value="ECO:0007669"/>
    <property type="project" value="UniProtKB-UniRule"/>
</dbReference>
<dbReference type="Pfam" id="PF22536">
    <property type="entry name" value="WHD_POLR3C"/>
    <property type="match status" value="1"/>
</dbReference>
<comment type="caution">
    <text evidence="10">The sequence shown here is derived from an EMBL/GenBank/DDBJ whole genome shotgun (WGS) entry which is preliminary data.</text>
</comment>